<feature type="signal peptide" evidence="1">
    <location>
        <begin position="1"/>
        <end position="20"/>
    </location>
</feature>
<dbReference type="PATRIC" id="fig|1331060.3.peg.1830"/>
<evidence type="ECO:0000256" key="1">
    <source>
        <dbReference type="SAM" id="SignalP"/>
    </source>
</evidence>
<organism evidence="2 3">
    <name type="scientific">Sphingobium lactosutens DS20</name>
    <dbReference type="NCBI Taxonomy" id="1331060"/>
    <lineage>
        <taxon>Bacteria</taxon>
        <taxon>Pseudomonadati</taxon>
        <taxon>Pseudomonadota</taxon>
        <taxon>Alphaproteobacteria</taxon>
        <taxon>Sphingomonadales</taxon>
        <taxon>Sphingomonadaceae</taxon>
        <taxon>Sphingobium</taxon>
    </lineage>
</organism>
<keyword evidence="1" id="KW-0732">Signal</keyword>
<reference evidence="2 3" key="1">
    <citation type="journal article" date="2013" name="Genome Announc.">
        <title>Draft Genome Sequence of Sphingobium lactosutens Strain DS20T, Isolated from a Hexachlorocyclohexane Dumpsite.</title>
        <authorList>
            <person name="Kumar R."/>
            <person name="Dwivedi V."/>
            <person name="Negi V."/>
            <person name="Khurana J.P."/>
            <person name="Lal R."/>
        </authorList>
    </citation>
    <scope>NUCLEOTIDE SEQUENCE [LARGE SCALE GENOMIC DNA]</scope>
    <source>
        <strain evidence="2 3">DS20</strain>
    </source>
</reference>
<evidence type="ECO:0008006" key="4">
    <source>
        <dbReference type="Google" id="ProtNLM"/>
    </source>
</evidence>
<name>T0HUX7_9SPHN</name>
<accession>T0HUX7</accession>
<dbReference type="AlphaFoldDB" id="T0HUX7"/>
<proteinExistence type="predicted"/>
<sequence>MPVHNAIPVLMILAAVSGCAGNAANAASAHDAVPATMLHAPPGTGGVMPPPGDAEKAIRDQYAEAVRQNTAPAYRLFMSRYPDHPLARDAAKRIDSLVNSQR</sequence>
<dbReference type="Proteomes" id="UP000015531">
    <property type="component" value="Unassembled WGS sequence"/>
</dbReference>
<dbReference type="EMBL" id="ATDP01000081">
    <property type="protein sequence ID" value="EQB15963.1"/>
    <property type="molecule type" value="Genomic_DNA"/>
</dbReference>
<keyword evidence="3" id="KW-1185">Reference proteome</keyword>
<feature type="chain" id="PRO_5004564208" description="Lipoprotein" evidence="1">
    <location>
        <begin position="21"/>
        <end position="102"/>
    </location>
</feature>
<comment type="caution">
    <text evidence="2">The sequence shown here is derived from an EMBL/GenBank/DDBJ whole genome shotgun (WGS) entry which is preliminary data.</text>
</comment>
<gene>
    <name evidence="2" type="ORF">RLDS_09610</name>
</gene>
<dbReference type="eggNOG" id="ENOG502ZZ60">
    <property type="taxonomic scope" value="Bacteria"/>
</dbReference>
<evidence type="ECO:0000313" key="3">
    <source>
        <dbReference type="Proteomes" id="UP000015531"/>
    </source>
</evidence>
<evidence type="ECO:0000313" key="2">
    <source>
        <dbReference type="EMBL" id="EQB15963.1"/>
    </source>
</evidence>
<protein>
    <recommendedName>
        <fullName evidence="4">Lipoprotein</fullName>
    </recommendedName>
</protein>